<evidence type="ECO:0000313" key="3">
    <source>
        <dbReference type="Proteomes" id="UP000485058"/>
    </source>
</evidence>
<dbReference type="EMBL" id="BLLF01000876">
    <property type="protein sequence ID" value="GFH15626.1"/>
    <property type="molecule type" value="Genomic_DNA"/>
</dbReference>
<sequence>MQVQCLCARGWAVAQRFGVQTLEGCRVDDRQPVPAALDGEGHPGSEAFRAGIVLRATNIARLVRTAAQKGLRKVNKGMSGERHQWQGAQGVK</sequence>
<evidence type="ECO:0000313" key="2">
    <source>
        <dbReference type="EMBL" id="GFH15626.1"/>
    </source>
</evidence>
<name>A0A699Z8U9_HAELA</name>
<organism evidence="2 3">
    <name type="scientific">Haematococcus lacustris</name>
    <name type="common">Green alga</name>
    <name type="synonym">Haematococcus pluvialis</name>
    <dbReference type="NCBI Taxonomy" id="44745"/>
    <lineage>
        <taxon>Eukaryota</taxon>
        <taxon>Viridiplantae</taxon>
        <taxon>Chlorophyta</taxon>
        <taxon>core chlorophytes</taxon>
        <taxon>Chlorophyceae</taxon>
        <taxon>CS clade</taxon>
        <taxon>Chlamydomonadales</taxon>
        <taxon>Haematococcaceae</taxon>
        <taxon>Haematococcus</taxon>
    </lineage>
</organism>
<feature type="region of interest" description="Disordered" evidence="1">
    <location>
        <begin position="73"/>
        <end position="92"/>
    </location>
</feature>
<comment type="caution">
    <text evidence="2">The sequence shown here is derived from an EMBL/GenBank/DDBJ whole genome shotgun (WGS) entry which is preliminary data.</text>
</comment>
<keyword evidence="3" id="KW-1185">Reference proteome</keyword>
<reference evidence="2 3" key="1">
    <citation type="submission" date="2020-02" db="EMBL/GenBank/DDBJ databases">
        <title>Draft genome sequence of Haematococcus lacustris strain NIES-144.</title>
        <authorList>
            <person name="Morimoto D."/>
            <person name="Nakagawa S."/>
            <person name="Yoshida T."/>
            <person name="Sawayama S."/>
        </authorList>
    </citation>
    <scope>NUCLEOTIDE SEQUENCE [LARGE SCALE GENOMIC DNA]</scope>
    <source>
        <strain evidence="2 3">NIES-144</strain>
    </source>
</reference>
<protein>
    <submittedName>
        <fullName evidence="2">Uncharacterized protein</fullName>
    </submittedName>
</protein>
<proteinExistence type="predicted"/>
<dbReference type="AlphaFoldDB" id="A0A699Z8U9"/>
<gene>
    <name evidence="2" type="ORF">HaLaN_11880</name>
</gene>
<dbReference type="Proteomes" id="UP000485058">
    <property type="component" value="Unassembled WGS sequence"/>
</dbReference>
<accession>A0A699Z8U9</accession>
<evidence type="ECO:0000256" key="1">
    <source>
        <dbReference type="SAM" id="MobiDB-lite"/>
    </source>
</evidence>